<dbReference type="PANTHER" id="PTHR42879">
    <property type="entry name" value="3-OXOACYL-(ACYL-CARRIER-PROTEIN) REDUCTASE"/>
    <property type="match status" value="1"/>
</dbReference>
<evidence type="ECO:0000313" key="3">
    <source>
        <dbReference type="Proteomes" id="UP000317624"/>
    </source>
</evidence>
<sequence>MTLSSYRALVGGSTQGIGRAIAEALAEAGAVVTLIARNEAALRAVAAALPTPAGQVHDFLVADFTQPSQVAAAVSGYLGAHSAGFHILVNNTGGPPAGPLLDATPADFERAFAQHVICNQLLAQALVPGMAAAGYGRIINIISTSVKAPLPGLGVSNTIRGAVANWAKTLANEVASQGITVNNVLPGATVTQRHESLIEKKIAETGQPREQVEAAMLRQIPAHRFGQASELAAAVAFLASPAAGYITGTNLPVDGGRTSSL</sequence>
<gene>
    <name evidence="2" type="ORF">FNT36_08400</name>
</gene>
<accession>A0A558BY58</accession>
<evidence type="ECO:0000313" key="2">
    <source>
        <dbReference type="EMBL" id="TVT41451.1"/>
    </source>
</evidence>
<dbReference type="InterPro" id="IPR050259">
    <property type="entry name" value="SDR"/>
</dbReference>
<dbReference type="Proteomes" id="UP000317624">
    <property type="component" value="Unassembled WGS sequence"/>
</dbReference>
<dbReference type="SUPFAM" id="SSF51735">
    <property type="entry name" value="NAD(P)-binding Rossmann-fold domains"/>
    <property type="match status" value="1"/>
</dbReference>
<reference evidence="2 3" key="1">
    <citation type="submission" date="2019-07" db="EMBL/GenBank/DDBJ databases">
        <title>Hymenobacter sp. straun FUR1 Genome sequencing and assembly.</title>
        <authorList>
            <person name="Chhetri G."/>
        </authorList>
    </citation>
    <scope>NUCLEOTIDE SEQUENCE [LARGE SCALE GENOMIC DNA]</scope>
    <source>
        <strain evidence="2 3">Fur1</strain>
    </source>
</reference>
<dbReference type="PANTHER" id="PTHR42879:SF6">
    <property type="entry name" value="NADPH-DEPENDENT REDUCTASE BACG"/>
    <property type="match status" value="1"/>
</dbReference>
<comment type="similarity">
    <text evidence="1">Belongs to the short-chain dehydrogenases/reductases (SDR) family.</text>
</comment>
<proteinExistence type="inferred from homology"/>
<dbReference type="Pfam" id="PF13561">
    <property type="entry name" value="adh_short_C2"/>
    <property type="match status" value="1"/>
</dbReference>
<dbReference type="EMBL" id="VMRJ01000002">
    <property type="protein sequence ID" value="TVT41451.1"/>
    <property type="molecule type" value="Genomic_DNA"/>
</dbReference>
<dbReference type="InterPro" id="IPR036291">
    <property type="entry name" value="NAD(P)-bd_dom_sf"/>
</dbReference>
<dbReference type="PRINTS" id="PR00081">
    <property type="entry name" value="GDHRDH"/>
</dbReference>
<comment type="caution">
    <text evidence="2">The sequence shown here is derived from an EMBL/GenBank/DDBJ whole genome shotgun (WGS) entry which is preliminary data.</text>
</comment>
<protein>
    <submittedName>
        <fullName evidence="2">SDR family oxidoreductase</fullName>
    </submittedName>
</protein>
<organism evidence="2 3">
    <name type="scientific">Hymenobacter setariae</name>
    <dbReference type="NCBI Taxonomy" id="2594794"/>
    <lineage>
        <taxon>Bacteria</taxon>
        <taxon>Pseudomonadati</taxon>
        <taxon>Bacteroidota</taxon>
        <taxon>Cytophagia</taxon>
        <taxon>Cytophagales</taxon>
        <taxon>Hymenobacteraceae</taxon>
        <taxon>Hymenobacter</taxon>
    </lineage>
</organism>
<evidence type="ECO:0000256" key="1">
    <source>
        <dbReference type="ARBA" id="ARBA00006484"/>
    </source>
</evidence>
<dbReference type="Gene3D" id="3.40.50.720">
    <property type="entry name" value="NAD(P)-binding Rossmann-like Domain"/>
    <property type="match status" value="1"/>
</dbReference>
<dbReference type="OrthoDB" id="9793325at2"/>
<name>A0A558BY58_9BACT</name>
<dbReference type="InterPro" id="IPR002347">
    <property type="entry name" value="SDR_fam"/>
</dbReference>
<dbReference type="RefSeq" id="WP_144846354.1">
    <property type="nucleotide sequence ID" value="NZ_VMRJ01000002.1"/>
</dbReference>
<keyword evidence="3" id="KW-1185">Reference proteome</keyword>
<dbReference type="AlphaFoldDB" id="A0A558BY58"/>